<accession>A0A454D1X7</accession>
<evidence type="ECO:0000313" key="2">
    <source>
        <dbReference type="Proteomes" id="UP000008367"/>
    </source>
</evidence>
<name>A0A454D1X7_VIBHA</name>
<dbReference type="Proteomes" id="UP000008367">
    <property type="component" value="Unassembled WGS sequence"/>
</dbReference>
<reference evidence="1 2" key="1">
    <citation type="submission" date="2012-10" db="EMBL/GenBank/DDBJ databases">
        <title>Genome sequence of Vibrio Cholerae HENC-02.</title>
        <authorList>
            <person name="Eppinger M."/>
            <person name="Hasan N.A."/>
            <person name="Sengamalay N."/>
            <person name="Hine E."/>
            <person name="Su Q."/>
            <person name="Daugherty S.C."/>
            <person name="Young S."/>
            <person name="Sadzewicz L."/>
            <person name="Tallon L."/>
            <person name="Cebula T.A."/>
            <person name="Ravel J."/>
            <person name="Colwell R.R."/>
        </authorList>
    </citation>
    <scope>NUCLEOTIDE SEQUENCE [LARGE SCALE GENOMIC DNA]</scope>
    <source>
        <strain evidence="1 2">HENC-02</strain>
    </source>
</reference>
<dbReference type="EMBL" id="AJSR01000641">
    <property type="protein sequence ID" value="EKM32661.1"/>
    <property type="molecule type" value="Genomic_DNA"/>
</dbReference>
<comment type="caution">
    <text evidence="1">The sequence shown here is derived from an EMBL/GenBank/DDBJ whole genome shotgun (WGS) entry which is preliminary data.</text>
</comment>
<protein>
    <submittedName>
        <fullName evidence="1">Anaerobic C4-dicarboxylate transporter DcuB</fullName>
    </submittedName>
</protein>
<evidence type="ECO:0000313" key="1">
    <source>
        <dbReference type="EMBL" id="EKM32661.1"/>
    </source>
</evidence>
<proteinExistence type="predicted"/>
<sequence length="12" mass="1278">SGTSTTHSCLWV</sequence>
<feature type="non-terminal residue" evidence="1">
    <location>
        <position position="1"/>
    </location>
</feature>
<gene>
    <name evidence="1" type="primary">dcuB</name>
    <name evidence="1" type="ORF">VCHENC02_1800B</name>
</gene>
<organism evidence="1 2">
    <name type="scientific">Vibrio harveyi</name>
    <name type="common">Beneckea harveyi</name>
    <dbReference type="NCBI Taxonomy" id="669"/>
    <lineage>
        <taxon>Bacteria</taxon>
        <taxon>Pseudomonadati</taxon>
        <taxon>Pseudomonadota</taxon>
        <taxon>Gammaproteobacteria</taxon>
        <taxon>Vibrionales</taxon>
        <taxon>Vibrionaceae</taxon>
        <taxon>Vibrio</taxon>
    </lineage>
</organism>